<comment type="pathway">
    <text evidence="1">Amino-acid degradation; L-arginine degradation via ADI pathway; carbamoyl phosphate from L-arginine: step 1/2.</text>
</comment>
<dbReference type="Pfam" id="PF19420">
    <property type="entry name" value="DDAH_eukar"/>
    <property type="match status" value="1"/>
</dbReference>
<dbReference type="EC" id="3.5.3.6" evidence="2"/>
<reference evidence="4 5" key="1">
    <citation type="submission" date="2020-08" db="EMBL/GenBank/DDBJ databases">
        <title>Genomic Encyclopedia of Type Strains, Phase IV (KMG-IV): sequencing the most valuable type-strain genomes for metagenomic binning, comparative biology and taxonomic classification.</title>
        <authorList>
            <person name="Goeker M."/>
        </authorList>
    </citation>
    <scope>NUCLEOTIDE SEQUENCE [LARGE SCALE GENOMIC DNA]</scope>
    <source>
        <strain evidence="4 5">DSM 25895</strain>
    </source>
</reference>
<keyword evidence="5" id="KW-1185">Reference proteome</keyword>
<dbReference type="Gene3D" id="3.75.10.10">
    <property type="entry name" value="L-arginine/glycine Amidinotransferase, Chain A"/>
    <property type="match status" value="1"/>
</dbReference>
<dbReference type="PANTHER" id="PTHR47271:SF2">
    <property type="entry name" value="ARGININE DEIMINASE"/>
    <property type="match status" value="1"/>
</dbReference>
<dbReference type="GO" id="GO:0016990">
    <property type="term" value="F:arginine deiminase activity"/>
    <property type="evidence" value="ECO:0007669"/>
    <property type="project" value="UniProtKB-EC"/>
</dbReference>
<name>A0A840XQS0_9PROT</name>
<comment type="caution">
    <text evidence="4">The sequence shown here is derived from an EMBL/GenBank/DDBJ whole genome shotgun (WGS) entry which is preliminary data.</text>
</comment>
<dbReference type="AlphaFoldDB" id="A0A840XQS0"/>
<proteinExistence type="predicted"/>
<evidence type="ECO:0000313" key="4">
    <source>
        <dbReference type="EMBL" id="MBB5690978.1"/>
    </source>
</evidence>
<dbReference type="Proteomes" id="UP000562254">
    <property type="component" value="Unassembled WGS sequence"/>
</dbReference>
<keyword evidence="4" id="KW-0378">Hydrolase</keyword>
<dbReference type="PANTHER" id="PTHR47271">
    <property type="entry name" value="ARGININE DEIMINASE"/>
    <property type="match status" value="1"/>
</dbReference>
<comment type="catalytic activity">
    <reaction evidence="3">
        <text>L-arginine + H2O = L-citrulline + NH4(+)</text>
        <dbReference type="Rhea" id="RHEA:19597"/>
        <dbReference type="ChEBI" id="CHEBI:15377"/>
        <dbReference type="ChEBI" id="CHEBI:28938"/>
        <dbReference type="ChEBI" id="CHEBI:32682"/>
        <dbReference type="ChEBI" id="CHEBI:57743"/>
        <dbReference type="EC" id="3.5.3.6"/>
    </reaction>
</comment>
<evidence type="ECO:0000256" key="2">
    <source>
        <dbReference type="ARBA" id="ARBA00012171"/>
    </source>
</evidence>
<evidence type="ECO:0000256" key="3">
    <source>
        <dbReference type="ARBA" id="ARBA00049429"/>
    </source>
</evidence>
<evidence type="ECO:0000313" key="5">
    <source>
        <dbReference type="Proteomes" id="UP000562254"/>
    </source>
</evidence>
<dbReference type="SUPFAM" id="SSF55909">
    <property type="entry name" value="Pentein"/>
    <property type="match status" value="1"/>
</dbReference>
<sequence length="342" mass="37391">MTRRAATSQAMSEFDHRYNMLIERFASEPEPAFNSPGEQEAGWGRRWGCNSDIGRLRMVLMHRPGEEMRVLDGLPLIPELGAYGDPASGAYWRGEVIPPLAEQQAQHDALAAALREEGVEVVMLNRAAPGRHKSVYTRDSCIALDGGAVVTRMGPRIRRGEERPVTETLAAIGMPILRTIAGTGLMEGGSFAYIRPDVAVIGVSSRVNEEGARQMEEVLALQGTRLIRVQIPGYRLHIDGAFVMIDHDVALVNPVILPFVFMQELKRLGIRMIALNHEDPSWAINCLAVAPGRVLMSDQVGPRTQEALDKAGISVRLVAYDKVYLGGGGIHCSTAPLVRDPV</sequence>
<organism evidence="4 5">
    <name type="scientific">Neoroseomonas alkaliterrae</name>
    <dbReference type="NCBI Taxonomy" id="1452450"/>
    <lineage>
        <taxon>Bacteria</taxon>
        <taxon>Pseudomonadati</taxon>
        <taxon>Pseudomonadota</taxon>
        <taxon>Alphaproteobacteria</taxon>
        <taxon>Acetobacterales</taxon>
        <taxon>Acetobacteraceae</taxon>
        <taxon>Neoroseomonas</taxon>
    </lineage>
</organism>
<dbReference type="EMBL" id="JACIJE010000009">
    <property type="protein sequence ID" value="MBB5690978.1"/>
    <property type="molecule type" value="Genomic_DNA"/>
</dbReference>
<dbReference type="GO" id="GO:0019546">
    <property type="term" value="P:L-arginine deiminase pathway"/>
    <property type="evidence" value="ECO:0007669"/>
    <property type="project" value="TreeGrafter"/>
</dbReference>
<accession>A0A840XQS0</accession>
<dbReference type="RefSeq" id="WP_184486375.1">
    <property type="nucleotide sequence ID" value="NZ_JAAEDJ010000002.1"/>
</dbReference>
<gene>
    <name evidence="4" type="ORF">FHS88_003121</name>
</gene>
<protein>
    <recommendedName>
        <fullName evidence="2">arginine deiminase</fullName>
        <ecNumber evidence="2">3.5.3.6</ecNumber>
    </recommendedName>
</protein>
<evidence type="ECO:0000256" key="1">
    <source>
        <dbReference type="ARBA" id="ARBA00005213"/>
    </source>
</evidence>